<protein>
    <submittedName>
        <fullName evidence="2">Small, acid-soluble spore protein, alpha/beta type</fullName>
    </submittedName>
</protein>
<dbReference type="Gene3D" id="6.10.10.80">
    <property type="entry name" value="Small, acid-soluble spore protein, alpha/beta type-like"/>
    <property type="match status" value="1"/>
</dbReference>
<dbReference type="STRING" id="568899.SAMN05192534_10814"/>
<dbReference type="OrthoDB" id="1683773at2"/>
<dbReference type="GO" id="GO:0003690">
    <property type="term" value="F:double-stranded DNA binding"/>
    <property type="evidence" value="ECO:0007669"/>
    <property type="project" value="InterPro"/>
</dbReference>
<dbReference type="Proteomes" id="UP000199163">
    <property type="component" value="Unassembled WGS sequence"/>
</dbReference>
<accession>A0A1G8DST6</accession>
<dbReference type="EMBL" id="FNDK01000008">
    <property type="protein sequence ID" value="SDH60766.1"/>
    <property type="molecule type" value="Genomic_DNA"/>
</dbReference>
<feature type="region of interest" description="Disordered" evidence="1">
    <location>
        <begin position="26"/>
        <end position="49"/>
    </location>
</feature>
<gene>
    <name evidence="2" type="ORF">SAMN05192534_10814</name>
</gene>
<evidence type="ECO:0000313" key="3">
    <source>
        <dbReference type="Proteomes" id="UP000199163"/>
    </source>
</evidence>
<proteinExistence type="predicted"/>
<dbReference type="Pfam" id="PF00269">
    <property type="entry name" value="SASP"/>
    <property type="match status" value="1"/>
</dbReference>
<evidence type="ECO:0000256" key="1">
    <source>
        <dbReference type="SAM" id="MobiDB-lite"/>
    </source>
</evidence>
<dbReference type="RefSeq" id="WP_091272849.1">
    <property type="nucleotide sequence ID" value="NZ_FNDK01000008.1"/>
</dbReference>
<name>A0A1G8DST6_9BACI</name>
<organism evidence="2 3">
    <name type="scientific">Alteribacillus persepolensis</name>
    <dbReference type="NCBI Taxonomy" id="568899"/>
    <lineage>
        <taxon>Bacteria</taxon>
        <taxon>Bacillati</taxon>
        <taxon>Bacillota</taxon>
        <taxon>Bacilli</taxon>
        <taxon>Bacillales</taxon>
        <taxon>Bacillaceae</taxon>
        <taxon>Alteribacillus</taxon>
    </lineage>
</organism>
<dbReference type="GO" id="GO:0006265">
    <property type="term" value="P:DNA topological change"/>
    <property type="evidence" value="ECO:0007669"/>
    <property type="project" value="InterPro"/>
</dbReference>
<evidence type="ECO:0000313" key="2">
    <source>
        <dbReference type="EMBL" id="SDH60766.1"/>
    </source>
</evidence>
<dbReference type="InterPro" id="IPR038300">
    <property type="entry name" value="SASP_sf_alpha/beta"/>
</dbReference>
<sequence>MGRKNKLLVPEARAQMDELRKKVSHTNAASEAKFEAAKEQGVPLQHGYNGDIKAKDAGKVGGHIGGSMVKELVRMAEKQLQEKNK</sequence>
<dbReference type="AlphaFoldDB" id="A0A1G8DST6"/>
<reference evidence="2 3" key="1">
    <citation type="submission" date="2016-10" db="EMBL/GenBank/DDBJ databases">
        <authorList>
            <person name="de Groot N.N."/>
        </authorList>
    </citation>
    <scope>NUCLEOTIDE SEQUENCE [LARGE SCALE GENOMIC DNA]</scope>
    <source>
        <strain evidence="2 3">DSM 21632</strain>
    </source>
</reference>
<dbReference type="InterPro" id="IPR001448">
    <property type="entry name" value="SASP_alpha/beta-type"/>
</dbReference>
<keyword evidence="3" id="KW-1185">Reference proteome</keyword>